<keyword evidence="4" id="KW-1185">Reference proteome</keyword>
<dbReference type="OrthoDB" id="9837583at2759"/>
<evidence type="ECO:0000256" key="1">
    <source>
        <dbReference type="ARBA" id="ARBA00022729"/>
    </source>
</evidence>
<dbReference type="GeneID" id="118238409"/>
<evidence type="ECO:0000256" key="2">
    <source>
        <dbReference type="SAM" id="SignalP"/>
    </source>
</evidence>
<dbReference type="PANTHER" id="PTHR15049:SF2">
    <property type="entry name" value="GLYCOSYL-PHOSPHATIDYLINOSITOL-ANCHORED MOLECULE-LIKE PROTEIN"/>
    <property type="match status" value="1"/>
</dbReference>
<proteinExistence type="predicted"/>
<accession>A0A9J7GUS1</accession>
<reference evidence="5" key="3">
    <citation type="submission" date="2025-08" db="UniProtKB">
        <authorList>
            <consortium name="RefSeq"/>
        </authorList>
    </citation>
    <scope>IDENTIFICATION</scope>
    <source>
        <strain evidence="5">17A/GY</strain>
        <tissue evidence="5">Liver</tissue>
    </source>
</reference>
<gene>
    <name evidence="5" type="primary">LOC118238409</name>
</gene>
<dbReference type="Gene3D" id="2.10.60.10">
    <property type="entry name" value="CD59"/>
    <property type="match status" value="1"/>
</dbReference>
<name>A0A9J7GUS1_CRIGR</name>
<organism evidence="4 5">
    <name type="scientific">Cricetulus griseus</name>
    <name type="common">Chinese hamster</name>
    <name type="synonym">Cricetulus barabensis griseus</name>
    <dbReference type="NCBI Taxonomy" id="10029"/>
    <lineage>
        <taxon>Eukaryota</taxon>
        <taxon>Metazoa</taxon>
        <taxon>Chordata</taxon>
        <taxon>Craniata</taxon>
        <taxon>Vertebrata</taxon>
        <taxon>Euteleostomi</taxon>
        <taxon>Mammalia</taxon>
        <taxon>Eutheria</taxon>
        <taxon>Euarchontoglires</taxon>
        <taxon>Glires</taxon>
        <taxon>Rodentia</taxon>
        <taxon>Myomorpha</taxon>
        <taxon>Muroidea</taxon>
        <taxon>Cricetidae</taxon>
        <taxon>Cricetinae</taxon>
        <taxon>Cricetulus</taxon>
    </lineage>
</organism>
<feature type="chain" id="PRO_5039926198" evidence="2">
    <location>
        <begin position="22"/>
        <end position="180"/>
    </location>
</feature>
<dbReference type="Proteomes" id="UP001108280">
    <property type="component" value="Chromosome 2"/>
</dbReference>
<dbReference type="InterPro" id="IPR045860">
    <property type="entry name" value="Snake_toxin-like_sf"/>
</dbReference>
<dbReference type="AlphaFoldDB" id="A0A9J7GUS1"/>
<keyword evidence="1 2" id="KW-0732">Signal</keyword>
<dbReference type="KEGG" id="cge:118238409"/>
<reference evidence="4" key="2">
    <citation type="journal article" date="2020" name="Biotechnol. Bioeng.">
        <title>Chromosome-scale scaffolds for the Chinese hamster reference genome assembly to facilitate the study of the CHO epigenome.</title>
        <authorList>
            <person name="Hilliard W."/>
            <person name="MacDonald M."/>
            <person name="Lee K.H."/>
        </authorList>
    </citation>
    <scope>NUCLEOTIDE SEQUENCE [LARGE SCALE GENOMIC DNA]</scope>
    <source>
        <strain evidence="4">17A/GY</strain>
    </source>
</reference>
<dbReference type="InterPro" id="IPR016054">
    <property type="entry name" value="LY6_UPA_recep-like"/>
</dbReference>
<sequence>MLPFFWLILLVLPWVDTSINSTSVGDNSTSRVENSTTGLDIAIQPRQEHVMECHFCTTINTFDCQKIKKCQRHMRSCGTIAVRMNSWELLVYKNCMENCMFVLTQLLPTVLERWLPTTNSYFYSNCCSGILCNDGGPTNVQRDFLPPLVVHEDVIARAVYLGVSNLLLSLALILSSSIQT</sequence>
<dbReference type="SMART" id="SM00134">
    <property type="entry name" value="LU"/>
    <property type="match status" value="1"/>
</dbReference>
<evidence type="ECO:0000313" key="5">
    <source>
        <dbReference type="RefSeq" id="XP_035296563.1"/>
    </source>
</evidence>
<evidence type="ECO:0000259" key="3">
    <source>
        <dbReference type="SMART" id="SM00134"/>
    </source>
</evidence>
<reference evidence="4" key="1">
    <citation type="journal article" date="2018" name="Biotechnol. Bioeng.">
        <title>A reference genome of the Chinese hamster based on a hybrid assembly strategy.</title>
        <authorList>
            <person name="Rupp O."/>
            <person name="MacDonald M.L."/>
            <person name="Li S."/>
            <person name="Dhiman H."/>
            <person name="Polson S."/>
            <person name="Griep S."/>
            <person name="Heffner K."/>
            <person name="Hernandez I."/>
            <person name="Brinkrolf K."/>
            <person name="Jadhav V."/>
            <person name="Samoudi M."/>
            <person name="Hao H."/>
            <person name="Kingham B."/>
            <person name="Goesmann A."/>
            <person name="Betenbaugh M.J."/>
            <person name="Lewis N.E."/>
            <person name="Borth N."/>
            <person name="Lee K.H."/>
        </authorList>
    </citation>
    <scope>NUCLEOTIDE SEQUENCE [LARGE SCALE GENOMIC DNA]</scope>
    <source>
        <strain evidence="4">17A/GY</strain>
    </source>
</reference>
<protein>
    <submittedName>
        <fullName evidence="5">Glycosyl-phosphatidylinositol-anchored molecule-like protein</fullName>
    </submittedName>
</protein>
<feature type="domain" description="UPAR/Ly6" evidence="3">
    <location>
        <begin position="51"/>
        <end position="147"/>
    </location>
</feature>
<dbReference type="PANTHER" id="PTHR15049">
    <property type="entry name" value="GLYCOSYL-PHOSPHATIDYLINOSITOL-ANCHORED MOLECULE-LIKE PROTEIN-RELATED"/>
    <property type="match status" value="1"/>
</dbReference>
<dbReference type="InterPro" id="IPR052874">
    <property type="entry name" value="Sperm-ZP_regulatory"/>
</dbReference>
<dbReference type="SUPFAM" id="SSF57302">
    <property type="entry name" value="Snake toxin-like"/>
    <property type="match status" value="1"/>
</dbReference>
<feature type="signal peptide" evidence="2">
    <location>
        <begin position="1"/>
        <end position="21"/>
    </location>
</feature>
<evidence type="ECO:0000313" key="4">
    <source>
        <dbReference type="Proteomes" id="UP001108280"/>
    </source>
</evidence>
<dbReference type="RefSeq" id="XP_035296563.1">
    <property type="nucleotide sequence ID" value="XM_035440672.1"/>
</dbReference>